<sequence>MACHMHIPPTRVSLSRLSLRSPHHHPLGLRSSRYYPYSKSPLPSGGAPVPAATGHYYSPYALYGQRLTTASALGYQ</sequence>
<evidence type="ECO:0000256" key="1">
    <source>
        <dbReference type="ARBA" id="ARBA00022723"/>
    </source>
</evidence>
<evidence type="ECO:0000256" key="2">
    <source>
        <dbReference type="ARBA" id="ARBA00022771"/>
    </source>
</evidence>
<dbReference type="GO" id="GO:0045892">
    <property type="term" value="P:negative regulation of DNA-templated transcription"/>
    <property type="evidence" value="ECO:0007669"/>
    <property type="project" value="TreeGrafter"/>
</dbReference>
<evidence type="ECO:0000313" key="4">
    <source>
        <dbReference type="EMBL" id="OCT82982.1"/>
    </source>
</evidence>
<keyword evidence="3" id="KW-0862">Zinc</keyword>
<dbReference type="GO" id="GO:0008270">
    <property type="term" value="F:zinc ion binding"/>
    <property type="evidence" value="ECO:0007669"/>
    <property type="project" value="UniProtKB-KW"/>
</dbReference>
<keyword evidence="2" id="KW-0863">Zinc-finger</keyword>
<reference evidence="5" key="1">
    <citation type="journal article" date="2016" name="Nature">
        <title>Genome evolution in the allotetraploid frog Xenopus laevis.</title>
        <authorList>
            <person name="Session A.M."/>
            <person name="Uno Y."/>
            <person name="Kwon T."/>
            <person name="Chapman J.A."/>
            <person name="Toyoda A."/>
            <person name="Takahashi S."/>
            <person name="Fukui A."/>
            <person name="Hikosaka A."/>
            <person name="Suzuki A."/>
            <person name="Kondo M."/>
            <person name="van Heeringen S.J."/>
            <person name="Quigley I."/>
            <person name="Heinz S."/>
            <person name="Ogino H."/>
            <person name="Ochi H."/>
            <person name="Hellsten U."/>
            <person name="Lyons J.B."/>
            <person name="Simakov O."/>
            <person name="Putnam N."/>
            <person name="Stites J."/>
            <person name="Kuroki Y."/>
            <person name="Tanaka T."/>
            <person name="Michiue T."/>
            <person name="Watanabe M."/>
            <person name="Bogdanovic O."/>
            <person name="Lister R."/>
            <person name="Georgiou G."/>
            <person name="Paranjpe S.S."/>
            <person name="van Kruijsbergen I."/>
            <person name="Shu S."/>
            <person name="Carlson J."/>
            <person name="Kinoshita T."/>
            <person name="Ohta Y."/>
            <person name="Mawaribuchi S."/>
            <person name="Jenkins J."/>
            <person name="Grimwood J."/>
            <person name="Schmutz J."/>
            <person name="Mitros T."/>
            <person name="Mozaffari S.V."/>
            <person name="Suzuki Y."/>
            <person name="Haramoto Y."/>
            <person name="Yamamoto T.S."/>
            <person name="Takagi C."/>
            <person name="Heald R."/>
            <person name="Miller K."/>
            <person name="Haudenschild C."/>
            <person name="Kitzman J."/>
            <person name="Nakayama T."/>
            <person name="Izutsu Y."/>
            <person name="Robert J."/>
            <person name="Fortriede J."/>
            <person name="Burns K."/>
            <person name="Lotay V."/>
            <person name="Karimi K."/>
            <person name="Yasuoka Y."/>
            <person name="Dichmann D.S."/>
            <person name="Flajnik M.F."/>
            <person name="Houston D.W."/>
            <person name="Shendure J."/>
            <person name="DuPasquier L."/>
            <person name="Vize P.D."/>
            <person name="Zorn A.M."/>
            <person name="Ito M."/>
            <person name="Marcotte E.M."/>
            <person name="Wallingford J.B."/>
            <person name="Ito Y."/>
            <person name="Asashima M."/>
            <person name="Ueno N."/>
            <person name="Matsuda Y."/>
            <person name="Veenstra G.J."/>
            <person name="Fujiyama A."/>
            <person name="Harland R.M."/>
            <person name="Taira M."/>
            <person name="Rokhsar D.S."/>
        </authorList>
    </citation>
    <scope>NUCLEOTIDE SEQUENCE [LARGE SCALE GENOMIC DNA]</scope>
    <source>
        <strain evidence="5">J</strain>
    </source>
</reference>
<protein>
    <submittedName>
        <fullName evidence="4">Uncharacterized protein</fullName>
    </submittedName>
</protein>
<accession>A0A974HLX4</accession>
<keyword evidence="1" id="KW-0479">Metal-binding</keyword>
<evidence type="ECO:0000256" key="3">
    <source>
        <dbReference type="ARBA" id="ARBA00022833"/>
    </source>
</evidence>
<evidence type="ECO:0000313" key="5">
    <source>
        <dbReference type="Proteomes" id="UP000694892"/>
    </source>
</evidence>
<proteinExistence type="predicted"/>
<dbReference type="AlphaFoldDB" id="A0A974HLX4"/>
<dbReference type="Proteomes" id="UP000694892">
    <property type="component" value="Chromosome 4S"/>
</dbReference>
<dbReference type="PANTHER" id="PTHR12522">
    <property type="entry name" value="ZINC-FINGER PROTEIN NOLZ1-RELATED"/>
    <property type="match status" value="1"/>
</dbReference>
<dbReference type="PANTHER" id="PTHR12522:SF3">
    <property type="entry name" value="ZINC FINGER PROTEIN 503"/>
    <property type="match status" value="1"/>
</dbReference>
<organism evidence="4 5">
    <name type="scientific">Xenopus laevis</name>
    <name type="common">African clawed frog</name>
    <dbReference type="NCBI Taxonomy" id="8355"/>
    <lineage>
        <taxon>Eukaryota</taxon>
        <taxon>Metazoa</taxon>
        <taxon>Chordata</taxon>
        <taxon>Craniata</taxon>
        <taxon>Vertebrata</taxon>
        <taxon>Euteleostomi</taxon>
        <taxon>Amphibia</taxon>
        <taxon>Batrachia</taxon>
        <taxon>Anura</taxon>
        <taxon>Pipoidea</taxon>
        <taxon>Pipidae</taxon>
        <taxon>Xenopodinae</taxon>
        <taxon>Xenopus</taxon>
        <taxon>Xenopus</taxon>
    </lineage>
</organism>
<dbReference type="EMBL" id="CM004473">
    <property type="protein sequence ID" value="OCT82982.1"/>
    <property type="molecule type" value="Genomic_DNA"/>
</dbReference>
<dbReference type="InterPro" id="IPR051520">
    <property type="entry name" value="Elbow/Noc_ZnFinger"/>
</dbReference>
<dbReference type="GO" id="GO:0005634">
    <property type="term" value="C:nucleus"/>
    <property type="evidence" value="ECO:0007669"/>
    <property type="project" value="TreeGrafter"/>
</dbReference>
<name>A0A974HLX4_XENLA</name>
<gene>
    <name evidence="4" type="ORF">XELAEV_18025518mg</name>
</gene>